<reference evidence="1" key="1">
    <citation type="submission" date="2021-05" db="EMBL/GenBank/DDBJ databases">
        <authorList>
            <person name="Alioto T."/>
            <person name="Alioto T."/>
            <person name="Gomez Garrido J."/>
        </authorList>
    </citation>
    <scope>NUCLEOTIDE SEQUENCE</scope>
</reference>
<name>A0A8D8TH56_9HEMI</name>
<sequence length="119" mass="14151">MKTPRFFTVMPQQVIWLKFILCYLEIFGKQSDSQFSCIFEREIQQCYFQLSRTYSSEVMGSSSSWARKFKFATKKKKKQHSVHWNPITPYLCCIHVFCSNAMSVHYFSLLYSYTVYTGT</sequence>
<organism evidence="1">
    <name type="scientific">Cacopsylla melanoneura</name>
    <dbReference type="NCBI Taxonomy" id="428564"/>
    <lineage>
        <taxon>Eukaryota</taxon>
        <taxon>Metazoa</taxon>
        <taxon>Ecdysozoa</taxon>
        <taxon>Arthropoda</taxon>
        <taxon>Hexapoda</taxon>
        <taxon>Insecta</taxon>
        <taxon>Pterygota</taxon>
        <taxon>Neoptera</taxon>
        <taxon>Paraneoptera</taxon>
        <taxon>Hemiptera</taxon>
        <taxon>Sternorrhyncha</taxon>
        <taxon>Psylloidea</taxon>
        <taxon>Psyllidae</taxon>
        <taxon>Psyllinae</taxon>
        <taxon>Cacopsylla</taxon>
    </lineage>
</organism>
<accession>A0A8D8TH56</accession>
<proteinExistence type="predicted"/>
<evidence type="ECO:0000313" key="1">
    <source>
        <dbReference type="EMBL" id="CAG6686414.1"/>
    </source>
</evidence>
<protein>
    <submittedName>
        <fullName evidence="1">Uncharacterized protein</fullName>
    </submittedName>
</protein>
<dbReference type="EMBL" id="HBUF01276244">
    <property type="protein sequence ID" value="CAG6686414.1"/>
    <property type="molecule type" value="Transcribed_RNA"/>
</dbReference>
<dbReference type="AlphaFoldDB" id="A0A8D8TH56"/>
<dbReference type="EMBL" id="HBUF01276243">
    <property type="protein sequence ID" value="CAG6686412.1"/>
    <property type="molecule type" value="Transcribed_RNA"/>
</dbReference>
<dbReference type="EMBL" id="HBUF01276245">
    <property type="protein sequence ID" value="CAG6686416.1"/>
    <property type="molecule type" value="Transcribed_RNA"/>
</dbReference>